<evidence type="ECO:0000313" key="2">
    <source>
        <dbReference type="Proteomes" id="UP001501710"/>
    </source>
</evidence>
<proteinExistence type="predicted"/>
<gene>
    <name evidence="1" type="ORF">GCM10022254_33520</name>
</gene>
<protein>
    <submittedName>
        <fullName evidence="1">Uncharacterized protein</fullName>
    </submittedName>
</protein>
<comment type="caution">
    <text evidence="1">The sequence shown here is derived from an EMBL/GenBank/DDBJ whole genome shotgun (WGS) entry which is preliminary data.</text>
</comment>
<organism evidence="1 2">
    <name type="scientific">Actinomadura meridiana</name>
    <dbReference type="NCBI Taxonomy" id="559626"/>
    <lineage>
        <taxon>Bacteria</taxon>
        <taxon>Bacillati</taxon>
        <taxon>Actinomycetota</taxon>
        <taxon>Actinomycetes</taxon>
        <taxon>Streptosporangiales</taxon>
        <taxon>Thermomonosporaceae</taxon>
        <taxon>Actinomadura</taxon>
    </lineage>
</organism>
<dbReference type="Proteomes" id="UP001501710">
    <property type="component" value="Unassembled WGS sequence"/>
</dbReference>
<dbReference type="RefSeq" id="WP_344897209.1">
    <property type="nucleotide sequence ID" value="NZ_BAABAS010000006.1"/>
</dbReference>
<dbReference type="EMBL" id="BAABAS010000006">
    <property type="protein sequence ID" value="GAA4232752.1"/>
    <property type="molecule type" value="Genomic_DNA"/>
</dbReference>
<name>A0ABP8C330_9ACTN</name>
<reference evidence="2" key="1">
    <citation type="journal article" date="2019" name="Int. J. Syst. Evol. Microbiol.">
        <title>The Global Catalogue of Microorganisms (GCM) 10K type strain sequencing project: providing services to taxonomists for standard genome sequencing and annotation.</title>
        <authorList>
            <consortium name="The Broad Institute Genomics Platform"/>
            <consortium name="The Broad Institute Genome Sequencing Center for Infectious Disease"/>
            <person name="Wu L."/>
            <person name="Ma J."/>
        </authorList>
    </citation>
    <scope>NUCLEOTIDE SEQUENCE [LARGE SCALE GENOMIC DNA]</scope>
    <source>
        <strain evidence="2">JCM 17440</strain>
    </source>
</reference>
<keyword evidence="2" id="KW-1185">Reference proteome</keyword>
<accession>A0ABP8C330</accession>
<sequence>MTVVTDDQVAALRAQLAGQGDEHRRLLNQLDPKAANIGYTALVTGAFFEAVRRRFLKDGRPADDGEIIDFVTSVRLRLEEEESKLDPNVGEIMIKVALGKLPVEARKSISGDVGHGSQILLLAGMIGDAGFTPDELDEFLRKARFFAEELRS</sequence>
<evidence type="ECO:0000313" key="1">
    <source>
        <dbReference type="EMBL" id="GAA4232752.1"/>
    </source>
</evidence>